<sequence>MFAVRSAVSTLTVAASAAASAAGGSSAASGSTLTRRIAPRLSAARPQWTAGRSMATVSDGNPRKGQEAKGAQSDSEENSEEAQAAVQEEVAAAVAEAAADAVAAAASGEAEAQSNPIYASLVISRPPTLLRQPSEFEQAFFAYNSKLHSALSQPFPRDFYFKKGSTAEQRFDDAEARRLAALQKGSTDPLAFISGSSSDASSKDGPAAAEKNPDADLYKTLPRTTEADEKNDIQSLQRKLDRTLYLLTRPSDSESKDTPEWTLPTQNVIRSGQDKENLHQAAQYAISDQLGDDIDVWLVSNLPIGVTKPVSASDRRTYYMQAHVLSGNVSTQSSSEDGSEDDRKEYAWLTREEIEERLTKSGQQKSTGYWEQIRDFLRA</sequence>
<evidence type="ECO:0000256" key="8">
    <source>
        <dbReference type="SAM" id="MobiDB-lite"/>
    </source>
</evidence>
<comment type="subcellular location">
    <subcellularLocation>
        <location evidence="1">Mitochondrion</location>
    </subcellularLocation>
</comment>
<gene>
    <name evidence="11" type="ORF">A4X13_0g1429</name>
</gene>
<evidence type="ECO:0000313" key="11">
    <source>
        <dbReference type="EMBL" id="KAE8258810.1"/>
    </source>
</evidence>
<keyword evidence="4" id="KW-0689">Ribosomal protein</keyword>
<dbReference type="Proteomes" id="UP000077521">
    <property type="component" value="Unassembled WGS sequence"/>
</dbReference>
<evidence type="ECO:0000256" key="6">
    <source>
        <dbReference type="ARBA" id="ARBA00023274"/>
    </source>
</evidence>
<feature type="region of interest" description="Disordered" evidence="8">
    <location>
        <begin position="327"/>
        <end position="346"/>
    </location>
</feature>
<evidence type="ECO:0000313" key="12">
    <source>
        <dbReference type="Proteomes" id="UP000077521"/>
    </source>
</evidence>
<dbReference type="CDD" id="cd04661">
    <property type="entry name" value="NUDIX_MRP_L46"/>
    <property type="match status" value="1"/>
</dbReference>
<accession>A0A177TKW2</accession>
<evidence type="ECO:0000256" key="3">
    <source>
        <dbReference type="ARBA" id="ARBA00022946"/>
    </source>
</evidence>
<evidence type="ECO:0000256" key="2">
    <source>
        <dbReference type="ARBA" id="ARBA00009070"/>
    </source>
</evidence>
<keyword evidence="12" id="KW-1185">Reference proteome</keyword>
<feature type="signal peptide" evidence="9">
    <location>
        <begin position="1"/>
        <end position="18"/>
    </location>
</feature>
<feature type="region of interest" description="Disordered" evidence="8">
    <location>
        <begin position="19"/>
        <end position="89"/>
    </location>
</feature>
<reference evidence="11" key="2">
    <citation type="journal article" date="2019" name="IMA Fungus">
        <title>Genome sequencing and comparison of five Tilletia species to identify candidate genes for the detection of regulated species infecting wheat.</title>
        <authorList>
            <person name="Nguyen H.D.T."/>
            <person name="Sultana T."/>
            <person name="Kesanakurti P."/>
            <person name="Hambleton S."/>
        </authorList>
    </citation>
    <scope>NUCLEOTIDE SEQUENCE</scope>
    <source>
        <strain evidence="11">DAOMC 236416</strain>
    </source>
</reference>
<keyword evidence="5" id="KW-0496">Mitochondrion</keyword>
<dbReference type="GO" id="GO:0003735">
    <property type="term" value="F:structural constituent of ribosome"/>
    <property type="evidence" value="ECO:0007669"/>
    <property type="project" value="InterPro"/>
</dbReference>
<evidence type="ECO:0000259" key="10">
    <source>
        <dbReference type="Pfam" id="PF11788"/>
    </source>
</evidence>
<dbReference type="Gene3D" id="3.90.79.10">
    <property type="entry name" value="Nucleoside Triphosphate Pyrophosphohydrolase"/>
    <property type="match status" value="1"/>
</dbReference>
<proteinExistence type="inferred from homology"/>
<keyword evidence="3" id="KW-0809">Transit peptide</keyword>
<dbReference type="GO" id="GO:0005762">
    <property type="term" value="C:mitochondrial large ribosomal subunit"/>
    <property type="evidence" value="ECO:0007669"/>
    <property type="project" value="TreeGrafter"/>
</dbReference>
<dbReference type="InterPro" id="IPR021757">
    <property type="entry name" value="Ribosomal_mL46_N"/>
</dbReference>
<dbReference type="EMBL" id="LWDF02000056">
    <property type="protein sequence ID" value="KAE8258810.1"/>
    <property type="molecule type" value="Genomic_DNA"/>
</dbReference>
<reference evidence="11" key="1">
    <citation type="submission" date="2016-04" db="EMBL/GenBank/DDBJ databases">
        <authorList>
            <person name="Nguyen H.D."/>
            <person name="Samba Siva P."/>
            <person name="Cullis J."/>
            <person name="Levesque C.A."/>
            <person name="Hambleton S."/>
        </authorList>
    </citation>
    <scope>NUCLEOTIDE SEQUENCE</scope>
    <source>
        <strain evidence="11">DAOMC 236416</strain>
    </source>
</reference>
<dbReference type="InterPro" id="IPR033650">
    <property type="entry name" value="Ribosomal_mL46_NUDIX"/>
</dbReference>
<feature type="compositionally biased region" description="Polar residues" evidence="8">
    <location>
        <begin position="327"/>
        <end position="336"/>
    </location>
</feature>
<feature type="region of interest" description="Disordered" evidence="8">
    <location>
        <begin position="190"/>
        <end position="216"/>
    </location>
</feature>
<dbReference type="Pfam" id="PF11788">
    <property type="entry name" value="MRP-L46"/>
    <property type="match status" value="1"/>
</dbReference>
<evidence type="ECO:0000256" key="7">
    <source>
        <dbReference type="ARBA" id="ARBA00035190"/>
    </source>
</evidence>
<comment type="similarity">
    <text evidence="2">Belongs to the mitochondrion-specific ribosomal protein mL46 family.</text>
</comment>
<dbReference type="InterPro" id="IPR040008">
    <property type="entry name" value="Ribosomal_mL46"/>
</dbReference>
<evidence type="ECO:0000256" key="1">
    <source>
        <dbReference type="ARBA" id="ARBA00004173"/>
    </source>
</evidence>
<keyword evidence="6" id="KW-0687">Ribonucleoprotein</keyword>
<evidence type="ECO:0000256" key="9">
    <source>
        <dbReference type="SAM" id="SignalP"/>
    </source>
</evidence>
<dbReference type="AlphaFoldDB" id="A0A177TKW2"/>
<dbReference type="PANTHER" id="PTHR13124">
    <property type="entry name" value="39S RIBOSOMAL PROTEIN L46, MITOCHONDRIAL PRECURSOR-RELATED"/>
    <property type="match status" value="1"/>
</dbReference>
<dbReference type="PANTHER" id="PTHR13124:SF12">
    <property type="entry name" value="LARGE RIBOSOMAL SUBUNIT PROTEIN ML46"/>
    <property type="match status" value="1"/>
</dbReference>
<evidence type="ECO:0000256" key="4">
    <source>
        <dbReference type="ARBA" id="ARBA00022980"/>
    </source>
</evidence>
<name>A0A177TKW2_9BASI</name>
<feature type="compositionally biased region" description="Low complexity" evidence="8">
    <location>
        <begin position="19"/>
        <end position="36"/>
    </location>
</feature>
<protein>
    <recommendedName>
        <fullName evidence="7">Large ribosomal subunit protein mL46</fullName>
    </recommendedName>
</protein>
<feature type="domain" description="Large ribosomal subunit protein mL46 N-terminal" evidence="10">
    <location>
        <begin position="117"/>
        <end position="228"/>
    </location>
</feature>
<feature type="chain" id="PRO_5043646556" description="Large ribosomal subunit protein mL46" evidence="9">
    <location>
        <begin position="19"/>
        <end position="379"/>
    </location>
</feature>
<organism evidence="11 12">
    <name type="scientific">Tilletia indica</name>
    <dbReference type="NCBI Taxonomy" id="43049"/>
    <lineage>
        <taxon>Eukaryota</taxon>
        <taxon>Fungi</taxon>
        <taxon>Dikarya</taxon>
        <taxon>Basidiomycota</taxon>
        <taxon>Ustilaginomycotina</taxon>
        <taxon>Exobasidiomycetes</taxon>
        <taxon>Tilletiales</taxon>
        <taxon>Tilletiaceae</taxon>
        <taxon>Tilletia</taxon>
    </lineage>
</organism>
<keyword evidence="9" id="KW-0732">Signal</keyword>
<evidence type="ECO:0000256" key="5">
    <source>
        <dbReference type="ARBA" id="ARBA00023128"/>
    </source>
</evidence>
<comment type="caution">
    <text evidence="11">The sequence shown here is derived from an EMBL/GenBank/DDBJ whole genome shotgun (WGS) entry which is preliminary data.</text>
</comment>
<feature type="compositionally biased region" description="Low complexity" evidence="8">
    <location>
        <begin position="194"/>
        <end position="209"/>
    </location>
</feature>